<dbReference type="Gene3D" id="3.40.190.10">
    <property type="entry name" value="Periplasmic binding protein-like II"/>
    <property type="match status" value="1"/>
</dbReference>
<dbReference type="PANTHER" id="PTHR43649:SF34">
    <property type="entry name" value="ABC TRANSPORTER PERIPLASMIC-BINDING PROTEIN YCJN-RELATED"/>
    <property type="match status" value="1"/>
</dbReference>
<gene>
    <name evidence="4" type="ORF">E6H00_16155</name>
</gene>
<sequence length="441" mass="47548">MKTCTRLCSASQRRMSMRMTRRKFITAAGGAGVAATTGLLRLPGAATAAPATIRLLSHSSYNENSDKAVAKIGEAFAAQHNAAFAGEFIDQPEVAAKLTAEEQAQAGHDIVDLQDNLPTIHKNFLVPLDDVVAEIEKEFGAFYPVAKDSGYVDGHWLSLPWLGNAELAVYRSDYFAQAGEPIPSTWNDVLRAAPKLKKIGHPVGFAISQTEDSNAALYPLLWAFGAGVTDTTGRLAIDSPATNAALDFVRALAAQMDPAVYSWDDGGNNKDILSGHGSYTINAPSIYLRARREKMAFAAAIRQAQPPAGPRGRFFYVDIHGWGIMKFGSNIGLAKQLLRSMYSAESQKLFLTLGQGYDMPVLPRFDANPPYAADPQLRPELNYMPSAHLAAYPAGPDARAEKAYQTFIIPNMFARAAQGASNKDAIAFAVKALTDLGYSAK</sequence>
<dbReference type="InterPro" id="IPR019546">
    <property type="entry name" value="TAT_signal_bac_arc"/>
</dbReference>
<evidence type="ECO:0000256" key="1">
    <source>
        <dbReference type="ARBA" id="ARBA00008520"/>
    </source>
</evidence>
<dbReference type="InterPro" id="IPR006311">
    <property type="entry name" value="TAT_signal"/>
</dbReference>
<organism evidence="4 5">
    <name type="scientific">Candidatus Segetimicrobium genomatis</name>
    <dbReference type="NCBI Taxonomy" id="2569760"/>
    <lineage>
        <taxon>Bacteria</taxon>
        <taxon>Bacillati</taxon>
        <taxon>Candidatus Sysuimicrobiota</taxon>
        <taxon>Candidatus Sysuimicrobiia</taxon>
        <taxon>Candidatus Sysuimicrobiales</taxon>
        <taxon>Candidatus Segetimicrobiaceae</taxon>
        <taxon>Candidatus Segetimicrobium</taxon>
    </lineage>
</organism>
<keyword evidence="2" id="KW-0813">Transport</keyword>
<dbReference type="EMBL" id="VBAK01000164">
    <property type="protein sequence ID" value="TMI87240.1"/>
    <property type="molecule type" value="Genomic_DNA"/>
</dbReference>
<dbReference type="Pfam" id="PF13416">
    <property type="entry name" value="SBP_bac_8"/>
    <property type="match status" value="1"/>
</dbReference>
<dbReference type="PROSITE" id="PS51318">
    <property type="entry name" value="TAT"/>
    <property type="match status" value="1"/>
</dbReference>
<dbReference type="PANTHER" id="PTHR43649">
    <property type="entry name" value="ARABINOSE-BINDING PROTEIN-RELATED"/>
    <property type="match status" value="1"/>
</dbReference>
<dbReference type="InterPro" id="IPR006059">
    <property type="entry name" value="SBP"/>
</dbReference>
<keyword evidence="3" id="KW-0732">Signal</keyword>
<dbReference type="AlphaFoldDB" id="A0A537JUQ3"/>
<evidence type="ECO:0000313" key="4">
    <source>
        <dbReference type="EMBL" id="TMI87240.1"/>
    </source>
</evidence>
<reference evidence="4 5" key="1">
    <citation type="journal article" date="2019" name="Nat. Microbiol.">
        <title>Mediterranean grassland soil C-N compound turnover is dependent on rainfall and depth, and is mediated by genomically divergent microorganisms.</title>
        <authorList>
            <person name="Diamond S."/>
            <person name="Andeer P.F."/>
            <person name="Li Z."/>
            <person name="Crits-Christoph A."/>
            <person name="Burstein D."/>
            <person name="Anantharaman K."/>
            <person name="Lane K.R."/>
            <person name="Thomas B.C."/>
            <person name="Pan C."/>
            <person name="Northen T.R."/>
            <person name="Banfield J.F."/>
        </authorList>
    </citation>
    <scope>NUCLEOTIDE SEQUENCE [LARGE SCALE GENOMIC DNA]</scope>
    <source>
        <strain evidence="4">NP_3</strain>
    </source>
</reference>
<accession>A0A537JUQ3</accession>
<evidence type="ECO:0000256" key="2">
    <source>
        <dbReference type="ARBA" id="ARBA00022448"/>
    </source>
</evidence>
<dbReference type="InterPro" id="IPR050490">
    <property type="entry name" value="Bact_solute-bd_prot1"/>
</dbReference>
<comment type="similarity">
    <text evidence="1">Belongs to the bacterial solute-binding protein 1 family.</text>
</comment>
<dbReference type="SUPFAM" id="SSF53850">
    <property type="entry name" value="Periplasmic binding protein-like II"/>
    <property type="match status" value="1"/>
</dbReference>
<evidence type="ECO:0000313" key="5">
    <source>
        <dbReference type="Proteomes" id="UP000318509"/>
    </source>
</evidence>
<comment type="caution">
    <text evidence="4">The sequence shown here is derived from an EMBL/GenBank/DDBJ whole genome shotgun (WGS) entry which is preliminary data.</text>
</comment>
<dbReference type="Proteomes" id="UP000318509">
    <property type="component" value="Unassembled WGS sequence"/>
</dbReference>
<dbReference type="NCBIfam" id="TIGR01409">
    <property type="entry name" value="TAT_signal_seq"/>
    <property type="match status" value="1"/>
</dbReference>
<evidence type="ECO:0000256" key="3">
    <source>
        <dbReference type="ARBA" id="ARBA00022729"/>
    </source>
</evidence>
<protein>
    <submittedName>
        <fullName evidence="4">Extracellular solute-binding protein</fullName>
    </submittedName>
</protein>
<name>A0A537JUQ3_9BACT</name>
<proteinExistence type="inferred from homology"/>